<evidence type="ECO:0000313" key="3">
    <source>
        <dbReference type="Proteomes" id="UP000550729"/>
    </source>
</evidence>
<proteinExistence type="predicted"/>
<organism evidence="2 3">
    <name type="scientific">Gordonia asplenii</name>
    <dbReference type="NCBI Taxonomy" id="2725283"/>
    <lineage>
        <taxon>Bacteria</taxon>
        <taxon>Bacillati</taxon>
        <taxon>Actinomycetota</taxon>
        <taxon>Actinomycetes</taxon>
        <taxon>Mycobacteriales</taxon>
        <taxon>Gordoniaceae</taxon>
        <taxon>Gordonia</taxon>
    </lineage>
</organism>
<name>A0A848KYN1_9ACTN</name>
<evidence type="ECO:0000313" key="2">
    <source>
        <dbReference type="EMBL" id="NMO03332.1"/>
    </source>
</evidence>
<sequence>MHRALKKSATSRRTAPATADVDPIVVRRARDLLDRGDNLLTNADGVGDAAERFRQYYLAALRAAGSILAVLEPPAPPARRRGSRSAWSRLSIEVPEWAQAAEYLASLSDVRMKIETGQTRTVDAALPATLRRYVVALLDDAEGIIVAYEQGKSANGGRPEIHLVS</sequence>
<dbReference type="Pfam" id="PF18726">
    <property type="entry name" value="HEPN_SAV_6107"/>
    <property type="match status" value="1"/>
</dbReference>
<feature type="domain" description="SAV-6107-like HEPN" evidence="1">
    <location>
        <begin position="43"/>
        <end position="139"/>
    </location>
</feature>
<accession>A0A848KYN1</accession>
<protein>
    <recommendedName>
        <fullName evidence="1">SAV-6107-like HEPN domain-containing protein</fullName>
    </recommendedName>
</protein>
<dbReference type="EMBL" id="JABBNB010000022">
    <property type="protein sequence ID" value="NMO03332.1"/>
    <property type="molecule type" value="Genomic_DNA"/>
</dbReference>
<dbReference type="Proteomes" id="UP000550729">
    <property type="component" value="Unassembled WGS sequence"/>
</dbReference>
<reference evidence="2 3" key="1">
    <citation type="submission" date="2020-04" db="EMBL/GenBank/DDBJ databases">
        <title>Gordonia sp. nov. TBRC 11910.</title>
        <authorList>
            <person name="Suriyachadkun C."/>
        </authorList>
    </citation>
    <scope>NUCLEOTIDE SEQUENCE [LARGE SCALE GENOMIC DNA]</scope>
    <source>
        <strain evidence="2 3">TBRC 11910</strain>
    </source>
</reference>
<evidence type="ECO:0000259" key="1">
    <source>
        <dbReference type="Pfam" id="PF18726"/>
    </source>
</evidence>
<dbReference type="InterPro" id="IPR040891">
    <property type="entry name" value="HEPN_SAV_6107"/>
</dbReference>
<comment type="caution">
    <text evidence="2">The sequence shown here is derived from an EMBL/GenBank/DDBJ whole genome shotgun (WGS) entry which is preliminary data.</text>
</comment>
<keyword evidence="3" id="KW-1185">Reference proteome</keyword>
<dbReference type="RefSeq" id="WP_170195840.1">
    <property type="nucleotide sequence ID" value="NZ_JABBNB010000022.1"/>
</dbReference>
<gene>
    <name evidence="2" type="ORF">HH308_19135</name>
</gene>
<dbReference type="AlphaFoldDB" id="A0A848KYN1"/>